<dbReference type="EMBL" id="BSXU01005217">
    <property type="protein sequence ID" value="GMG51557.1"/>
    <property type="molecule type" value="Genomic_DNA"/>
</dbReference>
<dbReference type="PANTHER" id="PTHR31310">
    <property type="match status" value="1"/>
</dbReference>
<name>A0A9W6Z2V2_AMBMO</name>
<dbReference type="InterPro" id="IPR026841">
    <property type="entry name" value="Aur1/Ipt1"/>
</dbReference>
<accession>A0A9W6Z2V2</accession>
<feature type="transmembrane region" description="Helical" evidence="5">
    <location>
        <begin position="163"/>
        <end position="184"/>
    </location>
</feature>
<dbReference type="OrthoDB" id="5784at2759"/>
<comment type="subcellular location">
    <subcellularLocation>
        <location evidence="1">Membrane</location>
        <topology evidence="1">Multi-pass membrane protein</topology>
    </subcellularLocation>
</comment>
<reference evidence="8" key="1">
    <citation type="submission" date="2023-04" db="EMBL/GenBank/DDBJ databases">
        <title>Ambrosiozyma monospora NBRC 1965.</title>
        <authorList>
            <person name="Ichikawa N."/>
            <person name="Sato H."/>
            <person name="Tonouchi N."/>
        </authorList>
    </citation>
    <scope>NUCLEOTIDE SEQUENCE</scope>
    <source>
        <strain evidence="8">NBRC 1965</strain>
    </source>
</reference>
<dbReference type="GO" id="GO:0006676">
    <property type="term" value="P:mannosyl diphosphorylinositol ceramide metabolic process"/>
    <property type="evidence" value="ECO:0007669"/>
    <property type="project" value="TreeGrafter"/>
</dbReference>
<evidence type="ECO:0000256" key="3">
    <source>
        <dbReference type="ARBA" id="ARBA00022989"/>
    </source>
</evidence>
<evidence type="ECO:0000256" key="1">
    <source>
        <dbReference type="ARBA" id="ARBA00004141"/>
    </source>
</evidence>
<evidence type="ECO:0000313" key="8">
    <source>
        <dbReference type="EMBL" id="GMG51557.1"/>
    </source>
</evidence>
<dbReference type="Pfam" id="PF14378">
    <property type="entry name" value="PAP2_3"/>
    <property type="match status" value="1"/>
</dbReference>
<keyword evidence="6" id="KW-0732">Signal</keyword>
<dbReference type="InterPro" id="IPR036938">
    <property type="entry name" value="PAP2/HPO_sf"/>
</dbReference>
<evidence type="ECO:0000256" key="2">
    <source>
        <dbReference type="ARBA" id="ARBA00022692"/>
    </source>
</evidence>
<feature type="transmembrane region" description="Helical" evidence="5">
    <location>
        <begin position="276"/>
        <end position="299"/>
    </location>
</feature>
<dbReference type="SUPFAM" id="SSF48317">
    <property type="entry name" value="Acid phosphatase/Vanadium-dependent haloperoxidase"/>
    <property type="match status" value="1"/>
</dbReference>
<feature type="signal peptide" evidence="6">
    <location>
        <begin position="1"/>
        <end position="19"/>
    </location>
</feature>
<keyword evidence="4 5" id="KW-0472">Membrane</keyword>
<feature type="transmembrane region" description="Helical" evidence="5">
    <location>
        <begin position="88"/>
        <end position="116"/>
    </location>
</feature>
<evidence type="ECO:0000313" key="9">
    <source>
        <dbReference type="Proteomes" id="UP001165063"/>
    </source>
</evidence>
<dbReference type="CDD" id="cd03386">
    <property type="entry name" value="PAP2_Aur1_like"/>
    <property type="match status" value="1"/>
</dbReference>
<proteinExistence type="predicted"/>
<dbReference type="InterPro" id="IPR000326">
    <property type="entry name" value="PAP2/HPO"/>
</dbReference>
<dbReference type="GO" id="GO:0030148">
    <property type="term" value="P:sphingolipid biosynthetic process"/>
    <property type="evidence" value="ECO:0007669"/>
    <property type="project" value="TreeGrafter"/>
</dbReference>
<keyword evidence="3 5" id="KW-1133">Transmembrane helix</keyword>
<dbReference type="AlphaFoldDB" id="A0A9W6Z2V2"/>
<dbReference type="Gene3D" id="1.20.144.10">
    <property type="entry name" value="Phosphatidic acid phosphatase type 2/haloperoxidase"/>
    <property type="match status" value="1"/>
</dbReference>
<feature type="transmembrane region" description="Helical" evidence="5">
    <location>
        <begin position="61"/>
        <end position="81"/>
    </location>
</feature>
<evidence type="ECO:0000256" key="4">
    <source>
        <dbReference type="ARBA" id="ARBA00023136"/>
    </source>
</evidence>
<dbReference type="InterPro" id="IPR052185">
    <property type="entry name" value="IPC_Synthase-Related"/>
</dbReference>
<evidence type="ECO:0000256" key="5">
    <source>
        <dbReference type="SAM" id="Phobius"/>
    </source>
</evidence>
<sequence>MPTTTATGLLASFPLTVLLRRLYYEYLSAKKQYNSLIYLNTEFKPTLKHFQNQPFQTKCNLSIVGTVFAVVLYVLPLHIFIKFLLFSTLALLVTVPVVSQFFFFGLPVLAWVFLFFSASKIPISWKPPISVKVLPALETILYGDNLSDILAASTNWPLDFLGWFPYGIVHFAAPFVVAALIWLFGPPTALRSYGWAVGYTNLVGVLIQQVFPASPPWYQNAYGLQPANYGMDGSPGGLGRMDEHFGFDMYTTTFKNAPLIFGAFPSLHSAMATSNALWISYIFPKSTPFMLAYVCWLWWSTMYLAHHYFFDLTAGSALAVSFFYVAKLNWTPRMKPDCFCRFNYTSIELESLSLNDPLNSDKMSIDIENDAFGLDGSGLPLNNLANPLIRDIELNDALDTSSSTGQSTPIMEDDPYSSTAATSIITSV</sequence>
<evidence type="ECO:0000256" key="6">
    <source>
        <dbReference type="SAM" id="SignalP"/>
    </source>
</evidence>
<organism evidence="8 9">
    <name type="scientific">Ambrosiozyma monospora</name>
    <name type="common">Yeast</name>
    <name type="synonym">Endomycopsis monosporus</name>
    <dbReference type="NCBI Taxonomy" id="43982"/>
    <lineage>
        <taxon>Eukaryota</taxon>
        <taxon>Fungi</taxon>
        <taxon>Dikarya</taxon>
        <taxon>Ascomycota</taxon>
        <taxon>Saccharomycotina</taxon>
        <taxon>Pichiomycetes</taxon>
        <taxon>Pichiales</taxon>
        <taxon>Pichiaceae</taxon>
        <taxon>Ambrosiozyma</taxon>
    </lineage>
</organism>
<feature type="chain" id="PRO_5040729304" evidence="6">
    <location>
        <begin position="20"/>
        <end position="428"/>
    </location>
</feature>
<dbReference type="PANTHER" id="PTHR31310:SF11">
    <property type="entry name" value="INOSITOL PHOSPHORYLCERAMIDE SYNTHASE CATALYTIC SUBUNIT AUR1"/>
    <property type="match status" value="1"/>
</dbReference>
<dbReference type="SMART" id="SM00014">
    <property type="entry name" value="acidPPc"/>
    <property type="match status" value="1"/>
</dbReference>
<dbReference type="Proteomes" id="UP001165063">
    <property type="component" value="Unassembled WGS sequence"/>
</dbReference>
<evidence type="ECO:0000259" key="7">
    <source>
        <dbReference type="SMART" id="SM00014"/>
    </source>
</evidence>
<comment type="caution">
    <text evidence="8">The sequence shown here is derived from an EMBL/GenBank/DDBJ whole genome shotgun (WGS) entry which is preliminary data.</text>
</comment>
<keyword evidence="2 5" id="KW-0812">Transmembrane</keyword>
<dbReference type="GO" id="GO:0016020">
    <property type="term" value="C:membrane"/>
    <property type="evidence" value="ECO:0007669"/>
    <property type="project" value="UniProtKB-SubCell"/>
</dbReference>
<gene>
    <name evidence="8" type="ORF">Amon01_000724700</name>
</gene>
<feature type="domain" description="Phosphatidic acid phosphatase type 2/haloperoxidase" evidence="7">
    <location>
        <begin position="190"/>
        <end position="327"/>
    </location>
</feature>
<protein>
    <submittedName>
        <fullName evidence="8">Unnamed protein product</fullName>
    </submittedName>
</protein>
<dbReference type="GO" id="GO:0070916">
    <property type="term" value="C:inositol phosphoceramide synthase complex"/>
    <property type="evidence" value="ECO:0007669"/>
    <property type="project" value="TreeGrafter"/>
</dbReference>
<feature type="transmembrane region" description="Helical" evidence="5">
    <location>
        <begin position="305"/>
        <end position="326"/>
    </location>
</feature>
<keyword evidence="9" id="KW-1185">Reference proteome</keyword>